<dbReference type="AlphaFoldDB" id="A0A6A7Y7Y5"/>
<dbReference type="Pfam" id="PF00873">
    <property type="entry name" value="ACR_tran"/>
    <property type="match status" value="1"/>
</dbReference>
<dbReference type="Proteomes" id="UP000332515">
    <property type="component" value="Unassembled WGS sequence"/>
</dbReference>
<feature type="transmembrane region" description="Helical" evidence="2">
    <location>
        <begin position="897"/>
        <end position="922"/>
    </location>
</feature>
<dbReference type="Gene3D" id="3.30.2090.10">
    <property type="entry name" value="Multidrug efflux transporter AcrB TolC docking domain, DN and DC subdomains"/>
    <property type="match status" value="2"/>
</dbReference>
<feature type="transmembrane region" description="Helical" evidence="2">
    <location>
        <begin position="432"/>
        <end position="452"/>
    </location>
</feature>
<dbReference type="Gene3D" id="3.30.70.1440">
    <property type="entry name" value="Multidrug efflux transporter AcrB pore domain"/>
    <property type="match status" value="1"/>
</dbReference>
<feature type="transmembrane region" description="Helical" evidence="2">
    <location>
        <begin position="335"/>
        <end position="354"/>
    </location>
</feature>
<dbReference type="Gene3D" id="3.30.70.1430">
    <property type="entry name" value="Multidrug efflux transporter AcrB pore domain"/>
    <property type="match status" value="2"/>
</dbReference>
<dbReference type="Gene3D" id="1.20.1640.10">
    <property type="entry name" value="Multidrug efflux transporter AcrB transmembrane domain"/>
    <property type="match status" value="2"/>
</dbReference>
<dbReference type="SUPFAM" id="SSF82693">
    <property type="entry name" value="Multidrug efflux transporter AcrB pore domain, PN1, PN2, PC1 and PC2 subdomains"/>
    <property type="match status" value="3"/>
</dbReference>
<dbReference type="EMBL" id="VWNA01000001">
    <property type="protein sequence ID" value="MQT14108.1"/>
    <property type="molecule type" value="Genomic_DNA"/>
</dbReference>
<evidence type="ECO:0000256" key="1">
    <source>
        <dbReference type="SAM" id="MobiDB-lite"/>
    </source>
</evidence>
<dbReference type="PANTHER" id="PTHR32063">
    <property type="match status" value="1"/>
</dbReference>
<gene>
    <name evidence="3" type="ORF">F0357_15955</name>
</gene>
<feature type="transmembrane region" description="Helical" evidence="2">
    <location>
        <begin position="361"/>
        <end position="381"/>
    </location>
</feature>
<dbReference type="InterPro" id="IPR027463">
    <property type="entry name" value="AcrB_DN_DC_subdom"/>
</dbReference>
<evidence type="ECO:0000313" key="4">
    <source>
        <dbReference type="Proteomes" id="UP000332515"/>
    </source>
</evidence>
<dbReference type="Gene3D" id="3.30.70.1320">
    <property type="entry name" value="Multidrug efflux transporter AcrB pore domain like"/>
    <property type="match status" value="1"/>
</dbReference>
<keyword evidence="2" id="KW-0812">Transmembrane</keyword>
<name>A0A6A7Y7Y5_9HYPH</name>
<feature type="transmembrane region" description="Helical" evidence="2">
    <location>
        <begin position="387"/>
        <end position="412"/>
    </location>
</feature>
<reference evidence="3 4" key="1">
    <citation type="submission" date="2019-09" db="EMBL/GenBank/DDBJ databases">
        <title>Segnochrobactrum spirostomi gen. nov., sp. nov., isolated from the ciliate Spirostomum cf. yagiui and description of a novel family, Segnochrobactraceae fam. nov. within the order Rhizobiales of the class Alphaproteobacteria.</title>
        <authorList>
            <person name="Akter S."/>
            <person name="Shazib S.U.A."/>
            <person name="Shin M.K."/>
        </authorList>
    </citation>
    <scope>NUCLEOTIDE SEQUENCE [LARGE SCALE GENOMIC DNA]</scope>
    <source>
        <strain evidence="3 4">Sp-1</strain>
    </source>
</reference>
<feature type="transmembrane region" description="Helical" evidence="2">
    <location>
        <begin position="511"/>
        <end position="535"/>
    </location>
</feature>
<proteinExistence type="predicted"/>
<keyword evidence="4" id="KW-1185">Reference proteome</keyword>
<feature type="transmembrane region" description="Helical" evidence="2">
    <location>
        <begin position="974"/>
        <end position="997"/>
    </location>
</feature>
<feature type="transmembrane region" description="Helical" evidence="2">
    <location>
        <begin position="841"/>
        <end position="864"/>
    </location>
</feature>
<dbReference type="GO" id="GO:0005886">
    <property type="term" value="C:plasma membrane"/>
    <property type="evidence" value="ECO:0007669"/>
    <property type="project" value="TreeGrafter"/>
</dbReference>
<dbReference type="RefSeq" id="WP_153484189.1">
    <property type="nucleotide sequence ID" value="NZ_VWNA01000001.1"/>
</dbReference>
<feature type="transmembrane region" description="Helical" evidence="2">
    <location>
        <begin position="871"/>
        <end position="891"/>
    </location>
</feature>
<dbReference type="PANTHER" id="PTHR32063:SF77">
    <property type="entry name" value="ACR FAMILY TRANSPORT PROTEIN"/>
    <property type="match status" value="1"/>
</dbReference>
<accession>A0A6A7Y7Y5</accession>
<keyword evidence="2" id="KW-0472">Membrane</keyword>
<sequence>MAMNFSAWSIRKPVPSIVLFSVLMLLGIVAFQTLPITRFPNIDVPIVSVTVTQSGAAPSEMETQITRKVEDAVANLTGVKHVSSTITDGDSTTAIEFRLEVDPDRALNDTKDAISKIRADLPRNIDEPIVQRIDVEGQAIQTYAAAAPSMTLEQLSWFVDDVVKRKLQGLPGVGKVDRIGGVSREIQVVLDPDRLMSLGMTAGDVSSRLRATNVDLAGGRAEIGGQEQSLRTLAGAHTVAELDNTVINIPGGRSVRLDELGTVRDGFQEPRSFARLGGDTPVVSFSVYRSKGASDVTVAAVVAKAIEELHAAHPEVSYALIDDSVANIYGNYESAMQTLIEGAILAVIVVFIFLKDWRATLIAAVALPLSIIPAFWLMSIMGFSLNLISLLAITLVTGILVDDAIVEIENIVRHMRMGKSPYRAAMEAADEIGLAVIAITMTIVAVFAPVSFMGGIAGQYFKQFGLTVAVAVLISLLVARLITPMMAAYLMRPTKHVEERDGWLMRRYVRFLGWTVRHRLVTLAVGLLLFAGSLWSTGLLPTGFLPVEDIGRTVVSVELPPGATLDDTRAKTDEIAKAIRTIPEVSQVFVLGGTSPTGNLEVRKAAVFVTLTPKSERKRSQKEIEGVINGLIADLPDVRAWYVNERGDRELSISLLSNDPIALDEAVGKLEGALRAEPGLANVAAVAGVDRPEIRIRPRLEEAARYGVSTEDISEAIRVATIGDIDANLAKFNAGDRLIPIRVQFDTDARKNLALVRAMAVKAGTGEPLPLASVADISFGQGPSSIDRYDRERRVSIGADLVKGVALGDAVAKVMTTAEKVGLPKGVRIEESGDVEVMGEVFSGFAMAMGAGLMMVFGVLILLFGSVFQPITILLSLPLAIGGVILGLLATDNPVSMPVVIGILMLMGIVTKNAIMIVDFAVEGVHRGMNRVDAVIDAGRKRARPIIMTTIAMIAGMVPSALGLGEGGEFRAPMAIAVIGGLAVSTVLSLIFVPAFYTVMDDVSRFMGWVFGRFIGPKEDDEDGPHAAAGPKPAAHPSVGHLPHAAE</sequence>
<dbReference type="InterPro" id="IPR001036">
    <property type="entry name" value="Acrflvin-R"/>
</dbReference>
<feature type="compositionally biased region" description="Low complexity" evidence="1">
    <location>
        <begin position="1026"/>
        <end position="1037"/>
    </location>
</feature>
<feature type="region of interest" description="Disordered" evidence="1">
    <location>
        <begin position="1021"/>
        <end position="1047"/>
    </location>
</feature>
<keyword evidence="2" id="KW-1133">Transmembrane helix</keyword>
<dbReference type="GO" id="GO:0042910">
    <property type="term" value="F:xenobiotic transmembrane transporter activity"/>
    <property type="evidence" value="ECO:0007669"/>
    <property type="project" value="TreeGrafter"/>
</dbReference>
<protein>
    <submittedName>
        <fullName evidence="3">Efflux RND transporter permease subunit</fullName>
    </submittedName>
</protein>
<comment type="caution">
    <text evidence="3">The sequence shown here is derived from an EMBL/GenBank/DDBJ whole genome shotgun (WGS) entry which is preliminary data.</text>
</comment>
<dbReference type="PRINTS" id="PR00702">
    <property type="entry name" value="ACRIFLAVINRP"/>
</dbReference>
<feature type="transmembrane region" description="Helical" evidence="2">
    <location>
        <begin position="943"/>
        <end position="962"/>
    </location>
</feature>
<evidence type="ECO:0000256" key="2">
    <source>
        <dbReference type="SAM" id="Phobius"/>
    </source>
</evidence>
<dbReference type="SUPFAM" id="SSF82866">
    <property type="entry name" value="Multidrug efflux transporter AcrB transmembrane domain"/>
    <property type="match status" value="2"/>
</dbReference>
<feature type="transmembrane region" description="Helical" evidence="2">
    <location>
        <begin position="464"/>
        <end position="490"/>
    </location>
</feature>
<organism evidence="3 4">
    <name type="scientific">Segnochrobactrum spirostomi</name>
    <dbReference type="NCBI Taxonomy" id="2608987"/>
    <lineage>
        <taxon>Bacteria</taxon>
        <taxon>Pseudomonadati</taxon>
        <taxon>Pseudomonadota</taxon>
        <taxon>Alphaproteobacteria</taxon>
        <taxon>Hyphomicrobiales</taxon>
        <taxon>Segnochrobactraceae</taxon>
        <taxon>Segnochrobactrum</taxon>
    </lineage>
</organism>
<evidence type="ECO:0000313" key="3">
    <source>
        <dbReference type="EMBL" id="MQT14108.1"/>
    </source>
</evidence>
<dbReference type="SUPFAM" id="SSF82714">
    <property type="entry name" value="Multidrug efflux transporter AcrB TolC docking domain, DN and DC subdomains"/>
    <property type="match status" value="2"/>
</dbReference>